<dbReference type="AlphaFoldDB" id="A0A9N9NSQ1"/>
<keyword evidence="2" id="KW-1185">Reference proteome</keyword>
<evidence type="ECO:0000313" key="2">
    <source>
        <dbReference type="Proteomes" id="UP000789405"/>
    </source>
</evidence>
<protein>
    <submittedName>
        <fullName evidence="1">7224_t:CDS:1</fullName>
    </submittedName>
</protein>
<reference evidence="1" key="1">
    <citation type="submission" date="2021-06" db="EMBL/GenBank/DDBJ databases">
        <authorList>
            <person name="Kallberg Y."/>
            <person name="Tangrot J."/>
            <person name="Rosling A."/>
        </authorList>
    </citation>
    <scope>NUCLEOTIDE SEQUENCE</scope>
    <source>
        <strain evidence="1">MA453B</strain>
    </source>
</reference>
<dbReference type="EMBL" id="CAJVPY010018527">
    <property type="protein sequence ID" value="CAG8767462.1"/>
    <property type="molecule type" value="Genomic_DNA"/>
</dbReference>
<dbReference type="OrthoDB" id="2457155at2759"/>
<evidence type="ECO:0000313" key="1">
    <source>
        <dbReference type="EMBL" id="CAG8767462.1"/>
    </source>
</evidence>
<organism evidence="1 2">
    <name type="scientific">Dentiscutata erythropus</name>
    <dbReference type="NCBI Taxonomy" id="1348616"/>
    <lineage>
        <taxon>Eukaryota</taxon>
        <taxon>Fungi</taxon>
        <taxon>Fungi incertae sedis</taxon>
        <taxon>Mucoromycota</taxon>
        <taxon>Glomeromycotina</taxon>
        <taxon>Glomeromycetes</taxon>
        <taxon>Diversisporales</taxon>
        <taxon>Gigasporaceae</taxon>
        <taxon>Dentiscutata</taxon>
    </lineage>
</organism>
<comment type="caution">
    <text evidence="1">The sequence shown here is derived from an EMBL/GenBank/DDBJ whole genome shotgun (WGS) entry which is preliminary data.</text>
</comment>
<sequence>MLTCFDIVPTFPYLKDQIVGPDHQIISCNRIEVLDSWLNDWLILGKRVYRILSLWIAYQYQYRKGLFLTWLEKRKEKSMQQSKVVNDNKNIKEDTTNNVKIVVFEQQIII</sequence>
<name>A0A9N9NSQ1_9GLOM</name>
<accession>A0A9N9NSQ1</accession>
<proteinExistence type="predicted"/>
<dbReference type="Proteomes" id="UP000789405">
    <property type="component" value="Unassembled WGS sequence"/>
</dbReference>
<gene>
    <name evidence="1" type="ORF">DERYTH_LOCUS18372</name>
</gene>